<dbReference type="SMART" id="SM01111">
    <property type="entry name" value="CVNH"/>
    <property type="match status" value="1"/>
</dbReference>
<reference evidence="2" key="1">
    <citation type="submission" date="2021-04" db="EMBL/GenBank/DDBJ databases">
        <title>Draft genome of Fusarium avenaceum strain F156N33, isolated from an atmospheric sample in Virginia.</title>
        <authorList>
            <person name="Yang S."/>
            <person name="Vinatzer B.A."/>
            <person name="Coleman J."/>
        </authorList>
    </citation>
    <scope>NUCLEOTIDE SEQUENCE</scope>
    <source>
        <strain evidence="2">F156N33</strain>
    </source>
</reference>
<dbReference type="SUPFAM" id="SSF51322">
    <property type="entry name" value="Cyanovirin-N"/>
    <property type="match status" value="1"/>
</dbReference>
<dbReference type="InterPro" id="IPR036673">
    <property type="entry name" value="Cyanovirin-N_sf"/>
</dbReference>
<dbReference type="AlphaFoldDB" id="A0A9P7KTB9"/>
<dbReference type="InterPro" id="IPR011058">
    <property type="entry name" value="Cyanovirin-N"/>
</dbReference>
<evidence type="ECO:0000313" key="2">
    <source>
        <dbReference type="EMBL" id="KAG5661753.1"/>
    </source>
</evidence>
<evidence type="ECO:0000313" key="3">
    <source>
        <dbReference type="Proteomes" id="UP000782241"/>
    </source>
</evidence>
<dbReference type="Proteomes" id="UP000782241">
    <property type="component" value="Unassembled WGS sequence"/>
</dbReference>
<feature type="domain" description="Cyanovirin-N" evidence="1">
    <location>
        <begin position="56"/>
        <end position="166"/>
    </location>
</feature>
<comment type="caution">
    <text evidence="2">The sequence shown here is derived from an EMBL/GenBank/DDBJ whole genome shotgun (WGS) entry which is preliminary data.</text>
</comment>
<protein>
    <recommendedName>
        <fullName evidence="1">Cyanovirin-N domain-containing protein</fullName>
    </recommendedName>
</protein>
<dbReference type="EMBL" id="JAGPUO010000006">
    <property type="protein sequence ID" value="KAG5661753.1"/>
    <property type="molecule type" value="Genomic_DNA"/>
</dbReference>
<gene>
    <name evidence="2" type="ORF">KAF25_003992</name>
</gene>
<sequence length="166" mass="18148">MQCPTLINTTKPLYQVCATETLRQSHLTSQFHIQAKMTKAASVLFFLIGSAIAQISRTCVDIAFDPKTNVLSARCQPRDNSGYLPSGLDLNQCFGYDGTEITPTYRGNFGTSCGDCELFIAPDPFYGGAIYWIKCTCKGQTGKISVPLEDAVAHEYVSNKNGQLLC</sequence>
<evidence type="ECO:0000259" key="1">
    <source>
        <dbReference type="SMART" id="SM01111"/>
    </source>
</evidence>
<name>A0A9P7KTB9_9HYPO</name>
<organism evidence="2 3">
    <name type="scientific">Fusarium avenaceum</name>
    <dbReference type="NCBI Taxonomy" id="40199"/>
    <lineage>
        <taxon>Eukaryota</taxon>
        <taxon>Fungi</taxon>
        <taxon>Dikarya</taxon>
        <taxon>Ascomycota</taxon>
        <taxon>Pezizomycotina</taxon>
        <taxon>Sordariomycetes</taxon>
        <taxon>Hypocreomycetidae</taxon>
        <taxon>Hypocreales</taxon>
        <taxon>Nectriaceae</taxon>
        <taxon>Fusarium</taxon>
        <taxon>Fusarium tricinctum species complex</taxon>
    </lineage>
</organism>
<dbReference type="Pfam" id="PF08881">
    <property type="entry name" value="CVNH"/>
    <property type="match status" value="1"/>
</dbReference>
<dbReference type="Gene3D" id="2.30.60.10">
    <property type="entry name" value="Cyanovirin-N"/>
    <property type="match status" value="1"/>
</dbReference>
<keyword evidence="3" id="KW-1185">Reference proteome</keyword>
<accession>A0A9P7KTB9</accession>
<proteinExistence type="predicted"/>